<reference evidence="14 15" key="1">
    <citation type="journal article" date="2014" name="PLoS Genet.">
        <title>Comparative Genomic Analysis of N2-Fixing and Non-N2-Fixing Paenibacillus spp.: Organization, Evolution and Expression of the Nitrogen Fixation Genes.</title>
        <authorList>
            <person name="Xie J.B."/>
            <person name="Du Z."/>
            <person name="Bai L."/>
            <person name="Tian C."/>
            <person name="Zhang Y."/>
            <person name="Xie J.Y."/>
            <person name="Wang T."/>
            <person name="Liu X."/>
            <person name="Chen X."/>
            <person name="Cheng Q."/>
            <person name="Chen S."/>
            <person name="Li J."/>
        </authorList>
    </citation>
    <scope>NUCLEOTIDE SEQUENCE [LARGE SCALE GENOMIC DNA]</scope>
    <source>
        <strain evidence="14 15">T27</strain>
    </source>
</reference>
<dbReference type="GO" id="GO:0005737">
    <property type="term" value="C:cytoplasm"/>
    <property type="evidence" value="ECO:0007669"/>
    <property type="project" value="UniProtKB-ARBA"/>
</dbReference>
<evidence type="ECO:0000313" key="14">
    <source>
        <dbReference type="EMBL" id="AHV97263.1"/>
    </source>
</evidence>
<dbReference type="GO" id="GO:0004124">
    <property type="term" value="F:cysteine synthase activity"/>
    <property type="evidence" value="ECO:0007669"/>
    <property type="project" value="UniProtKB-UniRule"/>
</dbReference>
<dbReference type="EC" id="2.5.1.47" evidence="4 12"/>
<keyword evidence="8 12" id="KW-0198">Cysteine biosynthesis</keyword>
<evidence type="ECO:0000256" key="12">
    <source>
        <dbReference type="RuleBase" id="RU003985"/>
    </source>
</evidence>
<dbReference type="EMBL" id="CP004078">
    <property type="protein sequence ID" value="AHV97263.1"/>
    <property type="molecule type" value="Genomic_DNA"/>
</dbReference>
<protein>
    <recommendedName>
        <fullName evidence="4 12">Cysteine synthase</fullName>
        <ecNumber evidence="4 12">2.5.1.47</ecNumber>
    </recommendedName>
</protein>
<dbReference type="Gene3D" id="3.40.50.1100">
    <property type="match status" value="2"/>
</dbReference>
<dbReference type="GO" id="GO:0006535">
    <property type="term" value="P:cysteine biosynthetic process from serine"/>
    <property type="evidence" value="ECO:0007669"/>
    <property type="project" value="UniProtKB-UniRule"/>
</dbReference>
<dbReference type="InterPro" id="IPR001926">
    <property type="entry name" value="TrpB-like_PALP"/>
</dbReference>
<evidence type="ECO:0000256" key="6">
    <source>
        <dbReference type="ARBA" id="ARBA00022679"/>
    </source>
</evidence>
<dbReference type="Proteomes" id="UP000019772">
    <property type="component" value="Chromosome"/>
</dbReference>
<evidence type="ECO:0000256" key="4">
    <source>
        <dbReference type="ARBA" id="ARBA00012681"/>
    </source>
</evidence>
<evidence type="ECO:0000256" key="5">
    <source>
        <dbReference type="ARBA" id="ARBA00022605"/>
    </source>
</evidence>
<dbReference type="Pfam" id="PF00291">
    <property type="entry name" value="PALP"/>
    <property type="match status" value="1"/>
</dbReference>
<evidence type="ECO:0000259" key="13">
    <source>
        <dbReference type="Pfam" id="PF00291"/>
    </source>
</evidence>
<proteinExistence type="inferred from homology"/>
<evidence type="ECO:0000256" key="3">
    <source>
        <dbReference type="ARBA" id="ARBA00007103"/>
    </source>
</evidence>
<evidence type="ECO:0000256" key="9">
    <source>
        <dbReference type="ARBA" id="ARBA00047931"/>
    </source>
</evidence>
<evidence type="ECO:0000256" key="8">
    <source>
        <dbReference type="ARBA" id="ARBA00023192"/>
    </source>
</evidence>
<dbReference type="PROSITE" id="PS00901">
    <property type="entry name" value="CYS_SYNTHASE"/>
    <property type="match status" value="1"/>
</dbReference>
<feature type="domain" description="Tryptophan synthase beta chain-like PALP" evidence="13">
    <location>
        <begin position="16"/>
        <end position="304"/>
    </location>
</feature>
<evidence type="ECO:0000256" key="1">
    <source>
        <dbReference type="ARBA" id="ARBA00001933"/>
    </source>
</evidence>
<accession>X4ZYK6</accession>
<comment type="pathway">
    <text evidence="2">Amino-acid biosynthesis; L-cysteine biosynthesis; L-cysteine from L-serine: step 2/2.</text>
</comment>
<evidence type="ECO:0000256" key="2">
    <source>
        <dbReference type="ARBA" id="ARBA00004962"/>
    </source>
</evidence>
<dbReference type="FunFam" id="3.40.50.1100:FF:000130">
    <property type="entry name" value="Cysteine synthase"/>
    <property type="match status" value="1"/>
</dbReference>
<keyword evidence="15" id="KW-1185">Reference proteome</keyword>
<dbReference type="SUPFAM" id="SSF53686">
    <property type="entry name" value="Tryptophan synthase beta subunit-like PLP-dependent enzymes"/>
    <property type="match status" value="1"/>
</dbReference>
<evidence type="ECO:0000256" key="7">
    <source>
        <dbReference type="ARBA" id="ARBA00022898"/>
    </source>
</evidence>
<dbReference type="InterPro" id="IPR005856">
    <property type="entry name" value="Cys_synth"/>
</dbReference>
<evidence type="ECO:0000256" key="10">
    <source>
        <dbReference type="PIRSR" id="PIRSR605856-50"/>
    </source>
</evidence>
<dbReference type="AlphaFoldDB" id="X4ZYK6"/>
<dbReference type="InterPro" id="IPR050214">
    <property type="entry name" value="Cys_Synth/Cystath_Beta-Synth"/>
</dbReference>
<dbReference type="PANTHER" id="PTHR10314">
    <property type="entry name" value="CYSTATHIONINE BETA-SYNTHASE"/>
    <property type="match status" value="1"/>
</dbReference>
<dbReference type="InterPro" id="IPR036052">
    <property type="entry name" value="TrpB-like_PALP_sf"/>
</dbReference>
<name>X4ZYK6_9BACL</name>
<evidence type="ECO:0000256" key="11">
    <source>
        <dbReference type="PIRSR" id="PIRSR605856-51"/>
    </source>
</evidence>
<dbReference type="NCBIfam" id="TIGR01136">
    <property type="entry name" value="cysKM"/>
    <property type="match status" value="1"/>
</dbReference>
<dbReference type="NCBIfam" id="TIGR01139">
    <property type="entry name" value="cysK"/>
    <property type="match status" value="1"/>
</dbReference>
<comment type="cofactor">
    <cofactor evidence="1 10 12">
        <name>pyridoxal 5'-phosphate</name>
        <dbReference type="ChEBI" id="CHEBI:597326"/>
    </cofactor>
</comment>
<evidence type="ECO:0000313" key="15">
    <source>
        <dbReference type="Proteomes" id="UP000019772"/>
    </source>
</evidence>
<dbReference type="FunFam" id="3.40.50.1100:FF:000067">
    <property type="entry name" value="Cysteine synthase"/>
    <property type="match status" value="1"/>
</dbReference>
<dbReference type="eggNOG" id="COG0031">
    <property type="taxonomic scope" value="Bacteria"/>
</dbReference>
<dbReference type="PATRIC" id="fig|1268072.3.peg.2426"/>
<dbReference type="HOGENOM" id="CLU_021018_1_0_9"/>
<comment type="similarity">
    <text evidence="3 12">Belongs to the cysteine synthase/cystathionine beta-synthase family.</text>
</comment>
<keyword evidence="7 10" id="KW-0663">Pyridoxal phosphate</keyword>
<dbReference type="InterPro" id="IPR001216">
    <property type="entry name" value="P-phosphate_BS"/>
</dbReference>
<comment type="catalytic activity">
    <reaction evidence="9 12">
        <text>O-acetyl-L-serine + hydrogen sulfide = L-cysteine + acetate</text>
        <dbReference type="Rhea" id="RHEA:14829"/>
        <dbReference type="ChEBI" id="CHEBI:29919"/>
        <dbReference type="ChEBI" id="CHEBI:30089"/>
        <dbReference type="ChEBI" id="CHEBI:35235"/>
        <dbReference type="ChEBI" id="CHEBI:58340"/>
        <dbReference type="EC" id="2.5.1.47"/>
    </reaction>
</comment>
<gene>
    <name evidence="14" type="ORF">PSAB_11675</name>
</gene>
<feature type="binding site" evidence="10">
    <location>
        <position position="84"/>
    </location>
    <ligand>
        <name>pyridoxal 5'-phosphate</name>
        <dbReference type="ChEBI" id="CHEBI:597326"/>
    </ligand>
</feature>
<sequence>MKMEERIMSKIASKLTDLIGNTPLLELRSFSGKKELGASVIAKLEYFNPAGSVKDRIGYAMIKDAEEQGLIGPGTVLIEPTSGNTGIALAFVAAARGYRLILTMPDTMSVERRNLLKALGAELVLTPGAEGIKGSVRKAEALAAVTPNSFILQQFNNSANPKIHRQTTAEEIWRDTGGKVDIFVSGVGTGGTITGVGEVLKERNPDVKIVAVEPFDSPVLSGGNPGPHKIQGLGAGFVPLILNREIIDEVFKVRNEEALETARELAATEGLLVGISSGAAVFAASQLAKRKENRGKNIVVLLPDTGERYLSTVLFQEPAQTGGLS</sequence>
<keyword evidence="6 12" id="KW-0808">Transferase</keyword>
<keyword evidence="5 12" id="KW-0028">Amino-acid biosynthesis</keyword>
<organism evidence="14 15">
    <name type="scientific">Paenibacillus sabinae T27</name>
    <dbReference type="NCBI Taxonomy" id="1268072"/>
    <lineage>
        <taxon>Bacteria</taxon>
        <taxon>Bacillati</taxon>
        <taxon>Bacillota</taxon>
        <taxon>Bacilli</taxon>
        <taxon>Bacillales</taxon>
        <taxon>Paenibacillaceae</taxon>
        <taxon>Paenibacillus</taxon>
    </lineage>
</organism>
<dbReference type="KEGG" id="psab:PSAB_11675"/>
<dbReference type="UniPathway" id="UPA00136">
    <property type="reaction ID" value="UER00200"/>
</dbReference>
<dbReference type="InterPro" id="IPR005859">
    <property type="entry name" value="CysK"/>
</dbReference>
<feature type="modified residue" description="N6-(pyridoxal phosphate)lysine" evidence="11">
    <location>
        <position position="54"/>
    </location>
</feature>
<dbReference type="STRING" id="1268072.PSAB_11675"/>
<feature type="binding site" evidence="10">
    <location>
        <position position="276"/>
    </location>
    <ligand>
        <name>pyridoxal 5'-phosphate</name>
        <dbReference type="ChEBI" id="CHEBI:597326"/>
    </ligand>
</feature>
<feature type="binding site" evidence="10">
    <location>
        <begin position="188"/>
        <end position="192"/>
    </location>
    <ligand>
        <name>pyridoxal 5'-phosphate</name>
        <dbReference type="ChEBI" id="CHEBI:597326"/>
    </ligand>
</feature>
<dbReference type="CDD" id="cd01561">
    <property type="entry name" value="CBS_like"/>
    <property type="match status" value="1"/>
</dbReference>